<keyword evidence="2" id="KW-1185">Reference proteome</keyword>
<organism evidence="1 2">
    <name type="scientific">Candidatus Bealeia paramacronuclearis</name>
    <dbReference type="NCBI Taxonomy" id="1921001"/>
    <lineage>
        <taxon>Bacteria</taxon>
        <taxon>Pseudomonadati</taxon>
        <taxon>Pseudomonadota</taxon>
        <taxon>Alphaproteobacteria</taxon>
        <taxon>Holosporales</taxon>
        <taxon>Holosporaceae</taxon>
        <taxon>Candidatus Bealeia</taxon>
    </lineage>
</organism>
<name>A0ABZ2C919_9PROT</name>
<accession>A0ABZ2C919</accession>
<proteinExistence type="predicted"/>
<evidence type="ECO:0000313" key="2">
    <source>
        <dbReference type="Proteomes" id="UP001330434"/>
    </source>
</evidence>
<dbReference type="EMBL" id="CP133270">
    <property type="protein sequence ID" value="WVX67154.1"/>
    <property type="molecule type" value="Genomic_DNA"/>
</dbReference>
<evidence type="ECO:0000313" key="1">
    <source>
        <dbReference type="EMBL" id="WVX67154.1"/>
    </source>
</evidence>
<reference evidence="1 2" key="1">
    <citation type="journal article" date="2024" name="Environ. Microbiol.">
        <title>Novel evolutionary insights on the interactions of the Holosporales (Alphaproteobacteria) with eukaryotic hosts from comparative genomics.</title>
        <authorList>
            <person name="Giovannini M."/>
            <person name="Petroni G."/>
            <person name="Castelli M."/>
        </authorList>
    </citation>
    <scope>NUCLEOTIDE SEQUENCE [LARGE SCALE GENOMIC DNA]</scope>
    <source>
        <strain evidence="1 2">US_Bl 15I1</strain>
    </source>
</reference>
<gene>
    <name evidence="1" type="ORF">Bealeia1_01351</name>
</gene>
<sequence>MSLLHRYPEFISGSFFEILKQIQNCDQFWKNRFGIFQ</sequence>
<protein>
    <submittedName>
        <fullName evidence="1">Uncharacterized protein</fullName>
    </submittedName>
</protein>
<dbReference type="Proteomes" id="UP001330434">
    <property type="component" value="Chromosome"/>
</dbReference>